<reference evidence="2 3" key="1">
    <citation type="journal article" date="2019" name="Commun. Biol.">
        <title>The bagworm genome reveals a unique fibroin gene that provides high tensile strength.</title>
        <authorList>
            <person name="Kono N."/>
            <person name="Nakamura H."/>
            <person name="Ohtoshi R."/>
            <person name="Tomita M."/>
            <person name="Numata K."/>
            <person name="Arakawa K."/>
        </authorList>
    </citation>
    <scope>NUCLEOTIDE SEQUENCE [LARGE SCALE GENOMIC DNA]</scope>
</reference>
<evidence type="ECO:0000256" key="1">
    <source>
        <dbReference type="SAM" id="MobiDB-lite"/>
    </source>
</evidence>
<dbReference type="Proteomes" id="UP000299102">
    <property type="component" value="Unassembled WGS sequence"/>
</dbReference>
<feature type="region of interest" description="Disordered" evidence="1">
    <location>
        <begin position="1"/>
        <end position="44"/>
    </location>
</feature>
<dbReference type="EMBL" id="BGZK01000038">
    <property type="protein sequence ID" value="GBP09874.1"/>
    <property type="molecule type" value="Genomic_DNA"/>
</dbReference>
<sequence>MLNNEARTRRSNAKPGLAAPDEAPELPIDPISPPSPYVTQRPGDRRRAEFVSLLHSRITSTKRNQHKLILGVHAQKLGSRNVCGDKVDDICKLTKDRRLDIICVNETLEWDPLRLIGLTLTRSMRM</sequence>
<protein>
    <submittedName>
        <fullName evidence="2">Uncharacterized protein</fullName>
    </submittedName>
</protein>
<proteinExistence type="predicted"/>
<keyword evidence="3" id="KW-1185">Reference proteome</keyword>
<gene>
    <name evidence="2" type="ORF">EVAR_92427_1</name>
</gene>
<evidence type="ECO:0000313" key="2">
    <source>
        <dbReference type="EMBL" id="GBP09874.1"/>
    </source>
</evidence>
<dbReference type="OrthoDB" id="418748at2759"/>
<comment type="caution">
    <text evidence="2">The sequence shown here is derived from an EMBL/GenBank/DDBJ whole genome shotgun (WGS) entry which is preliminary data.</text>
</comment>
<name>A0A4C1T6W2_EUMVA</name>
<evidence type="ECO:0000313" key="3">
    <source>
        <dbReference type="Proteomes" id="UP000299102"/>
    </source>
</evidence>
<dbReference type="AlphaFoldDB" id="A0A4C1T6W2"/>
<organism evidence="2 3">
    <name type="scientific">Eumeta variegata</name>
    <name type="common">Bagworm moth</name>
    <name type="synonym">Eumeta japonica</name>
    <dbReference type="NCBI Taxonomy" id="151549"/>
    <lineage>
        <taxon>Eukaryota</taxon>
        <taxon>Metazoa</taxon>
        <taxon>Ecdysozoa</taxon>
        <taxon>Arthropoda</taxon>
        <taxon>Hexapoda</taxon>
        <taxon>Insecta</taxon>
        <taxon>Pterygota</taxon>
        <taxon>Neoptera</taxon>
        <taxon>Endopterygota</taxon>
        <taxon>Lepidoptera</taxon>
        <taxon>Glossata</taxon>
        <taxon>Ditrysia</taxon>
        <taxon>Tineoidea</taxon>
        <taxon>Psychidae</taxon>
        <taxon>Oiketicinae</taxon>
        <taxon>Eumeta</taxon>
    </lineage>
</organism>
<accession>A0A4C1T6W2</accession>